<evidence type="ECO:0000256" key="1">
    <source>
        <dbReference type="ARBA" id="ARBA00001974"/>
    </source>
</evidence>
<evidence type="ECO:0000313" key="4">
    <source>
        <dbReference type="EMBL" id="VDK38636.1"/>
    </source>
</evidence>
<proteinExistence type="inferred from homology"/>
<dbReference type="Proteomes" id="UP000267096">
    <property type="component" value="Unassembled WGS sequence"/>
</dbReference>
<dbReference type="GO" id="GO:0002098">
    <property type="term" value="P:tRNA wobble uridine modification"/>
    <property type="evidence" value="ECO:0007669"/>
    <property type="project" value="TreeGrafter"/>
</dbReference>
<comment type="cofactor">
    <cofactor evidence="1">
        <name>FAD</name>
        <dbReference type="ChEBI" id="CHEBI:57692"/>
    </cofactor>
</comment>
<dbReference type="WBParaSite" id="ASIM_0000959401-mRNA-1">
    <property type="protein sequence ID" value="ASIM_0000959401-mRNA-1"/>
    <property type="gene ID" value="ASIM_0000959401"/>
</dbReference>
<evidence type="ECO:0000313" key="6">
    <source>
        <dbReference type="WBParaSite" id="ASIM_0000959401-mRNA-1"/>
    </source>
</evidence>
<evidence type="ECO:0000256" key="2">
    <source>
        <dbReference type="ARBA" id="ARBA00007653"/>
    </source>
</evidence>
<reference evidence="4 5" key="2">
    <citation type="submission" date="2018-11" db="EMBL/GenBank/DDBJ databases">
        <authorList>
            <consortium name="Pathogen Informatics"/>
        </authorList>
    </citation>
    <scope>NUCLEOTIDE SEQUENCE [LARGE SCALE GENOMIC DNA]</scope>
</reference>
<accession>A0A0M3JPJ7</accession>
<dbReference type="InterPro" id="IPR020595">
    <property type="entry name" value="MnmG-rel_CS"/>
</dbReference>
<dbReference type="EMBL" id="UYRR01028125">
    <property type="protein sequence ID" value="VDK38636.1"/>
    <property type="molecule type" value="Genomic_DNA"/>
</dbReference>
<dbReference type="Gene3D" id="2.40.30.260">
    <property type="match status" value="1"/>
</dbReference>
<dbReference type="AlphaFoldDB" id="A0A0M3JPJ7"/>
<dbReference type="PANTHER" id="PTHR11806">
    <property type="entry name" value="GLUCOSE INHIBITED DIVISION PROTEIN A"/>
    <property type="match status" value="1"/>
</dbReference>
<dbReference type="GO" id="GO:0005829">
    <property type="term" value="C:cytosol"/>
    <property type="evidence" value="ECO:0007669"/>
    <property type="project" value="TreeGrafter"/>
</dbReference>
<evidence type="ECO:0000259" key="3">
    <source>
        <dbReference type="Pfam" id="PF01134"/>
    </source>
</evidence>
<name>A0A0M3JPJ7_ANISI</name>
<feature type="domain" description="MnmG N-terminal" evidence="3">
    <location>
        <begin position="4"/>
        <end position="72"/>
    </location>
</feature>
<evidence type="ECO:0000313" key="5">
    <source>
        <dbReference type="Proteomes" id="UP000267096"/>
    </source>
</evidence>
<dbReference type="Pfam" id="PF01134">
    <property type="entry name" value="GIDA"/>
    <property type="match status" value="1"/>
</dbReference>
<dbReference type="GO" id="GO:0030488">
    <property type="term" value="P:tRNA methylation"/>
    <property type="evidence" value="ECO:0007669"/>
    <property type="project" value="TreeGrafter"/>
</dbReference>
<dbReference type="PROSITE" id="PS01280">
    <property type="entry name" value="GIDA_1"/>
    <property type="match status" value="1"/>
</dbReference>
<dbReference type="GO" id="GO:0050660">
    <property type="term" value="F:flavin adenine dinucleotide binding"/>
    <property type="evidence" value="ECO:0007669"/>
    <property type="project" value="InterPro"/>
</dbReference>
<dbReference type="OrthoDB" id="3329at2759"/>
<keyword evidence="5" id="KW-1185">Reference proteome</keyword>
<dbReference type="InterPro" id="IPR040131">
    <property type="entry name" value="MnmG_N"/>
</dbReference>
<dbReference type="InterPro" id="IPR002218">
    <property type="entry name" value="MnmG-rel"/>
</dbReference>
<reference evidence="6" key="1">
    <citation type="submission" date="2017-02" db="UniProtKB">
        <authorList>
            <consortium name="WormBaseParasite"/>
        </authorList>
    </citation>
    <scope>IDENTIFICATION</scope>
</reference>
<organism evidence="6">
    <name type="scientific">Anisakis simplex</name>
    <name type="common">Herring worm</name>
    <dbReference type="NCBI Taxonomy" id="6269"/>
    <lineage>
        <taxon>Eukaryota</taxon>
        <taxon>Metazoa</taxon>
        <taxon>Ecdysozoa</taxon>
        <taxon>Nematoda</taxon>
        <taxon>Chromadorea</taxon>
        <taxon>Rhabditida</taxon>
        <taxon>Spirurina</taxon>
        <taxon>Ascaridomorpha</taxon>
        <taxon>Ascaridoidea</taxon>
        <taxon>Anisakidae</taxon>
        <taxon>Anisakis</taxon>
        <taxon>Anisakis simplex complex</taxon>
    </lineage>
</organism>
<protein>
    <submittedName>
        <fullName evidence="6">Protein MTO1 homolog, mitochondrial</fullName>
    </submittedName>
</protein>
<gene>
    <name evidence="4" type="ORF">ASIM_LOCUS9323</name>
</gene>
<sequence>MQPDQKPIPFSFLTDQVWLSPSEQLPTFLSYTNDRVAELVRSNFHKNEYIRSEANGPRYCPSLEAKIIKFGNMYHKASYDSRMFIS</sequence>
<dbReference type="PANTHER" id="PTHR11806:SF0">
    <property type="entry name" value="PROTEIN MTO1 HOMOLOG, MITOCHONDRIAL"/>
    <property type="match status" value="1"/>
</dbReference>
<comment type="similarity">
    <text evidence="2">Belongs to the MnmG family.</text>
</comment>